<sequence>MLLRKQPHVGLQAAVRGGQVPPLLPADRTNLNPRCSDSTLITPAPCSPPLTLGTVLGSQQGSNKCPGEIWKGILSRERAERADAKADRRPGVQSKGWGWRRGWRQRS</sequence>
<accession>A0A5N4E7T6</accession>
<evidence type="ECO:0000313" key="2">
    <source>
        <dbReference type="EMBL" id="KAB1279435.1"/>
    </source>
</evidence>
<dbReference type="EMBL" id="JWIN03000005">
    <property type="protein sequence ID" value="KAB1279435.1"/>
    <property type="molecule type" value="Genomic_DNA"/>
</dbReference>
<reference evidence="2 3" key="1">
    <citation type="journal article" date="2019" name="Mol. Ecol. Resour.">
        <title>Improving Illumina assemblies with Hi-C and long reads: an example with the North African dromedary.</title>
        <authorList>
            <person name="Elbers J.P."/>
            <person name="Rogers M.F."/>
            <person name="Perelman P.L."/>
            <person name="Proskuryakova A.A."/>
            <person name="Serdyukova N.A."/>
            <person name="Johnson W.E."/>
            <person name="Horin P."/>
            <person name="Corander J."/>
            <person name="Murphy D."/>
            <person name="Burger P.A."/>
        </authorList>
    </citation>
    <scope>NUCLEOTIDE SEQUENCE [LARGE SCALE GENOMIC DNA]</scope>
    <source>
        <strain evidence="2">Drom800</strain>
        <tissue evidence="2">Blood</tissue>
    </source>
</reference>
<evidence type="ECO:0000313" key="3">
    <source>
        <dbReference type="Proteomes" id="UP000299084"/>
    </source>
</evidence>
<dbReference type="Proteomes" id="UP000299084">
    <property type="component" value="Unassembled WGS sequence"/>
</dbReference>
<comment type="caution">
    <text evidence="2">The sequence shown here is derived from an EMBL/GenBank/DDBJ whole genome shotgun (WGS) entry which is preliminary data.</text>
</comment>
<feature type="region of interest" description="Disordered" evidence="1">
    <location>
        <begin position="80"/>
        <end position="107"/>
    </location>
</feature>
<evidence type="ECO:0000256" key="1">
    <source>
        <dbReference type="SAM" id="MobiDB-lite"/>
    </source>
</evidence>
<name>A0A5N4E7T6_CAMDR</name>
<gene>
    <name evidence="2" type="ORF">Cadr_000007240</name>
</gene>
<organism evidence="2 3">
    <name type="scientific">Camelus dromedarius</name>
    <name type="common">Dromedary</name>
    <name type="synonym">Arabian camel</name>
    <dbReference type="NCBI Taxonomy" id="9838"/>
    <lineage>
        <taxon>Eukaryota</taxon>
        <taxon>Metazoa</taxon>
        <taxon>Chordata</taxon>
        <taxon>Craniata</taxon>
        <taxon>Vertebrata</taxon>
        <taxon>Euteleostomi</taxon>
        <taxon>Mammalia</taxon>
        <taxon>Eutheria</taxon>
        <taxon>Laurasiatheria</taxon>
        <taxon>Artiodactyla</taxon>
        <taxon>Tylopoda</taxon>
        <taxon>Camelidae</taxon>
        <taxon>Camelus</taxon>
    </lineage>
</organism>
<dbReference type="AlphaFoldDB" id="A0A5N4E7T6"/>
<keyword evidence="3" id="KW-1185">Reference proteome</keyword>
<feature type="compositionally biased region" description="Basic and acidic residues" evidence="1">
    <location>
        <begin position="80"/>
        <end position="90"/>
    </location>
</feature>
<protein>
    <submittedName>
        <fullName evidence="2">Uncharacterized protein</fullName>
    </submittedName>
</protein>
<proteinExistence type="predicted"/>